<evidence type="ECO:0000313" key="2">
    <source>
        <dbReference type="EMBL" id="RZE35335.1"/>
    </source>
</evidence>
<dbReference type="EMBL" id="PKLK01000027">
    <property type="protein sequence ID" value="RZE35335.1"/>
    <property type="molecule type" value="Genomic_DNA"/>
</dbReference>
<dbReference type="RefSeq" id="WP_078842856.1">
    <property type="nucleotide sequence ID" value="NZ_PKNU01000043.1"/>
</dbReference>
<evidence type="ECO:0000313" key="3">
    <source>
        <dbReference type="Proteomes" id="UP000292095"/>
    </source>
</evidence>
<dbReference type="EMBL" id="PKLL01000025">
    <property type="protein sequence ID" value="RZE19195.1"/>
    <property type="molecule type" value="Genomic_DNA"/>
</dbReference>
<accession>A0A8G2DZ36</accession>
<proteinExistence type="predicted"/>
<protein>
    <submittedName>
        <fullName evidence="1">Uncharacterized protein</fullName>
    </submittedName>
</protein>
<evidence type="ECO:0000313" key="1">
    <source>
        <dbReference type="EMBL" id="RZE19195.1"/>
    </source>
</evidence>
<sequence>MPESSRKSAARSRVLYTGEKLAAAQAGIPRDHSIGLDACRSEQSQFRALLALGYLNHGVDYDGPAGWHLSALSSYTVTVSPRFERTVIITKVPHNVAQRMLPGPVGGSGLPGLRLEQCRGYGSYTLRHMPTGAELVITDNPFGRPVGTPNAPYFDCLTSDAPLSVAEAEQLGRVPDMSVDARRLLAGVFCRITTKDPCGAWAIGNWFYDPLERPGRLDRLHLPGCRSLRGFGDNWELEWEAGPYPEDLTSALTGSVVGIAGASAASTLGHLAVTLGSATLHLRSARSCAAKRQSRL</sequence>
<dbReference type="AlphaFoldDB" id="A0A8G2DZ36"/>
<dbReference type="Proteomes" id="UP000292095">
    <property type="component" value="Unassembled WGS sequence"/>
</dbReference>
<comment type="caution">
    <text evidence="1">The sequence shown here is derived from an EMBL/GenBank/DDBJ whole genome shotgun (WGS) entry which is preliminary data.</text>
</comment>
<evidence type="ECO:0000313" key="4">
    <source>
        <dbReference type="Proteomes" id="UP000292693"/>
    </source>
</evidence>
<reference evidence="3 4" key="1">
    <citation type="submission" date="2017-12" db="EMBL/GenBank/DDBJ databases">
        <title>Population genomics insights into the ecological differentiation and adaptive evolution in streptomycetes.</title>
        <authorList>
            <person name="Li Y."/>
            <person name="Huang Y."/>
        </authorList>
    </citation>
    <scope>NUCLEOTIDE SEQUENCE [LARGE SCALE GENOMIC DNA]</scope>
    <source>
        <strain evidence="2 3">FXJ.2339</strain>
        <strain evidence="1 4">NBRC 100770</strain>
    </source>
</reference>
<gene>
    <name evidence="2" type="ORF">C0Q91_24605</name>
    <name evidence="1" type="ORF">C0Q92_24350</name>
</gene>
<dbReference type="Proteomes" id="UP000292693">
    <property type="component" value="Unassembled WGS sequence"/>
</dbReference>
<organism evidence="1 4">
    <name type="scientific">Streptomyces albidoflavus</name>
    <dbReference type="NCBI Taxonomy" id="1886"/>
    <lineage>
        <taxon>Bacteria</taxon>
        <taxon>Bacillati</taxon>
        <taxon>Actinomycetota</taxon>
        <taxon>Actinomycetes</taxon>
        <taxon>Kitasatosporales</taxon>
        <taxon>Streptomycetaceae</taxon>
        <taxon>Streptomyces</taxon>
        <taxon>Streptomyces albidoflavus group</taxon>
    </lineage>
</organism>
<name>A0A8G2DZ36_9ACTN</name>